<comment type="caution">
    <text evidence="1">The sequence shown here is derived from an EMBL/GenBank/DDBJ whole genome shotgun (WGS) entry which is preliminary data.</text>
</comment>
<evidence type="ECO:0000313" key="1">
    <source>
        <dbReference type="EMBL" id="RYR72292.1"/>
    </source>
</evidence>
<dbReference type="PANTHER" id="PTHR33710">
    <property type="entry name" value="BNAC02G09200D PROTEIN"/>
    <property type="match status" value="1"/>
</dbReference>
<reference evidence="1 2" key="1">
    <citation type="submission" date="2019-01" db="EMBL/GenBank/DDBJ databases">
        <title>Sequencing of cultivated peanut Arachis hypogaea provides insights into genome evolution and oil improvement.</title>
        <authorList>
            <person name="Chen X."/>
        </authorList>
    </citation>
    <scope>NUCLEOTIDE SEQUENCE [LARGE SCALE GENOMIC DNA]</scope>
    <source>
        <strain evidence="2">cv. Fuhuasheng</strain>
        <tissue evidence="1">Leaves</tissue>
    </source>
</reference>
<organism evidence="1 2">
    <name type="scientific">Arachis hypogaea</name>
    <name type="common">Peanut</name>
    <dbReference type="NCBI Taxonomy" id="3818"/>
    <lineage>
        <taxon>Eukaryota</taxon>
        <taxon>Viridiplantae</taxon>
        <taxon>Streptophyta</taxon>
        <taxon>Embryophyta</taxon>
        <taxon>Tracheophyta</taxon>
        <taxon>Spermatophyta</taxon>
        <taxon>Magnoliopsida</taxon>
        <taxon>eudicotyledons</taxon>
        <taxon>Gunneridae</taxon>
        <taxon>Pentapetalae</taxon>
        <taxon>rosids</taxon>
        <taxon>fabids</taxon>
        <taxon>Fabales</taxon>
        <taxon>Fabaceae</taxon>
        <taxon>Papilionoideae</taxon>
        <taxon>50 kb inversion clade</taxon>
        <taxon>dalbergioids sensu lato</taxon>
        <taxon>Dalbergieae</taxon>
        <taxon>Pterocarpus clade</taxon>
        <taxon>Arachis</taxon>
    </lineage>
</organism>
<dbReference type="AlphaFoldDB" id="A0A445E9Z5"/>
<accession>A0A445E9Z5</accession>
<evidence type="ECO:0000313" key="2">
    <source>
        <dbReference type="Proteomes" id="UP000289738"/>
    </source>
</evidence>
<dbReference type="EMBL" id="SDMP01000002">
    <property type="protein sequence ID" value="RYR72292.1"/>
    <property type="molecule type" value="Genomic_DNA"/>
</dbReference>
<name>A0A445E9Z5_ARAHY</name>
<dbReference type="Proteomes" id="UP000289738">
    <property type="component" value="Chromosome A02"/>
</dbReference>
<gene>
    <name evidence="1" type="ORF">Ahy_A02g006492</name>
</gene>
<keyword evidence="2" id="KW-1185">Reference proteome</keyword>
<dbReference type="PANTHER" id="PTHR33710:SF77">
    <property type="entry name" value="DNASE I-LIKE SUPERFAMILY PROTEIN"/>
    <property type="match status" value="1"/>
</dbReference>
<sequence>MMNIISWNCRVQETHISGSRVEAIKNKTEFDSSFMVEANGHLGDIWCLLVDLGYLGWPYTWRRGNLVERLDRGLSNLEWQLTFSEDTLKHLSMFKSNHVPLCLQLFTVGS</sequence>
<proteinExistence type="predicted"/>
<protein>
    <submittedName>
        <fullName evidence="1">Uncharacterized protein</fullName>
    </submittedName>
</protein>